<reference evidence="1 3" key="1">
    <citation type="submission" date="2017-12" db="EMBL/GenBank/DDBJ databases">
        <title>Complete genome sequence of Herbivorax saccincola GGR1, a novel Cellulosome-producing hydrolytic bacterium in a thermophilic biogas plant, established by Illumina and Nanopore MinION sequencing.</title>
        <authorList>
            <person name="Pechtl A."/>
            <person name="Ruckert C."/>
            <person name="Koeck D.E."/>
            <person name="Maus I."/>
            <person name="Winkler A."/>
            <person name="Kalinowski J."/>
            <person name="Puhler A."/>
            <person name="Schwarz W.W."/>
            <person name="Zverlov V.V."/>
            <person name="Schluter A."/>
            <person name="Liebl W."/>
        </authorList>
    </citation>
    <scope>NUCLEOTIDE SEQUENCE [LARGE SCALE GENOMIC DNA]</scope>
    <source>
        <strain evidence="1">GGR1</strain>
        <strain evidence="3">SR1</strain>
    </source>
</reference>
<dbReference type="RefSeq" id="WP_101298781.1">
    <property type="nucleotide sequence ID" value="NZ_CP025197.1"/>
</dbReference>
<evidence type="ECO:0000313" key="4">
    <source>
        <dbReference type="Proteomes" id="UP000239720"/>
    </source>
</evidence>
<reference evidence="2 4" key="2">
    <citation type="journal article" date="2018" name="Syst. Appl. Microbiol.">
        <title>Characterization and high-quality draft genome sequence of Herbivorax saccincola A7, an anaerobic, alkaliphilic, thermophilic, cellulolytic, and xylanolytic bacterium.</title>
        <authorList>
            <person name="Aikawa S."/>
            <person name="Baramee S."/>
            <person name="Sermsathanaswadi J."/>
            <person name="Thianheng P."/>
            <person name="Tachaapaikoon C."/>
            <person name="Shikata A."/>
            <person name="Waeonukul R."/>
            <person name="Pason P."/>
            <person name="Ratanakhanokchai K."/>
            <person name="Kosugi A."/>
        </authorList>
    </citation>
    <scope>NUCLEOTIDE SEQUENCE [LARGE SCALE GENOMIC DNA]</scope>
    <source>
        <strain evidence="2 4">A7</strain>
    </source>
</reference>
<keyword evidence="3" id="KW-1185">Reference proteome</keyword>
<evidence type="ECO:0000313" key="3">
    <source>
        <dbReference type="Proteomes" id="UP000233534"/>
    </source>
</evidence>
<name>A0A2K9DYZ0_9FIRM</name>
<dbReference type="OrthoDB" id="2618800at2"/>
<organism evidence="1 3">
    <name type="scientific">Acetivibrio saccincola</name>
    <dbReference type="NCBI Taxonomy" id="1677857"/>
    <lineage>
        <taxon>Bacteria</taxon>
        <taxon>Bacillati</taxon>
        <taxon>Bacillota</taxon>
        <taxon>Clostridia</taxon>
        <taxon>Eubacteriales</taxon>
        <taxon>Oscillospiraceae</taxon>
        <taxon>Acetivibrio</taxon>
    </lineage>
</organism>
<proteinExistence type="predicted"/>
<evidence type="ECO:0000313" key="2">
    <source>
        <dbReference type="EMBL" id="PQQ65383.1"/>
    </source>
</evidence>
<dbReference type="EMBL" id="CP025197">
    <property type="protein sequence ID" value="AUG56369.1"/>
    <property type="molecule type" value="Genomic_DNA"/>
</dbReference>
<accession>A0A2K9DYZ0</accession>
<dbReference type="AlphaFoldDB" id="A0A2K9DYZ0"/>
<dbReference type="EMBL" id="NEMB01000003">
    <property type="protein sequence ID" value="PQQ65383.1"/>
    <property type="molecule type" value="Genomic_DNA"/>
</dbReference>
<sequence>MVLFDDGLIKEYVEWKNANPDNFSWWNFVNMKADLDVALAFAKFYSPEVINIEGYFLLKDKFSKKLFEFWKKECNNSKIDVEKMMNIYQLKDFFHINAQDIENIDEKLKALGNVLKFFWEMSFSRRYPDKQVKVEVFEENDGELFITVYEIS</sequence>
<dbReference type="KEGG" id="hsc:HVS_02060"/>
<gene>
    <name evidence="2" type="ORF">B9R14_00415</name>
    <name evidence="1" type="ORF">HVS_02060</name>
</gene>
<dbReference type="Proteomes" id="UP000239720">
    <property type="component" value="Unassembled WGS sequence"/>
</dbReference>
<evidence type="ECO:0000313" key="1">
    <source>
        <dbReference type="EMBL" id="AUG56369.1"/>
    </source>
</evidence>
<protein>
    <submittedName>
        <fullName evidence="1">Uncharacterized protein</fullName>
    </submittedName>
</protein>
<dbReference type="Proteomes" id="UP000233534">
    <property type="component" value="Chromosome"/>
</dbReference>